<dbReference type="Pfam" id="PF02769">
    <property type="entry name" value="AIRS_C"/>
    <property type="match status" value="1"/>
</dbReference>
<dbReference type="InterPro" id="IPR010918">
    <property type="entry name" value="PurM-like_C_dom"/>
</dbReference>
<evidence type="ECO:0000259" key="7">
    <source>
        <dbReference type="Pfam" id="PF00586"/>
    </source>
</evidence>
<keyword evidence="2" id="KW-0547">Nucleotide-binding</keyword>
<feature type="domain" description="PurM-like N-terminal" evidence="7">
    <location>
        <begin position="115"/>
        <end position="222"/>
    </location>
</feature>
<dbReference type="Gene3D" id="3.90.650.10">
    <property type="entry name" value="PurM-like C-terminal domain"/>
    <property type="match status" value="1"/>
</dbReference>
<keyword evidence="3" id="KW-0418">Kinase</keyword>
<dbReference type="GO" id="GO:0005524">
    <property type="term" value="F:ATP binding"/>
    <property type="evidence" value="ECO:0007669"/>
    <property type="project" value="UniProtKB-KW"/>
</dbReference>
<feature type="compositionally biased region" description="Gly residues" evidence="6">
    <location>
        <begin position="30"/>
        <end position="39"/>
    </location>
</feature>
<dbReference type="Gene3D" id="3.30.1330.10">
    <property type="entry name" value="PurM-like, N-terminal domain"/>
    <property type="match status" value="1"/>
</dbReference>
<keyword evidence="5" id="KW-0711">Selenium</keyword>
<dbReference type="InterPro" id="IPR036676">
    <property type="entry name" value="PurM-like_C_sf"/>
</dbReference>
<proteinExistence type="predicted"/>
<feature type="domain" description="PurM-like C-terminal" evidence="8">
    <location>
        <begin position="237"/>
        <end position="426"/>
    </location>
</feature>
<dbReference type="NCBIfam" id="TIGR00476">
    <property type="entry name" value="selD"/>
    <property type="match status" value="1"/>
</dbReference>
<gene>
    <name evidence="9" type="ORF">ACHAW5_002332</name>
</gene>
<accession>A0ABD3NCI7</accession>
<dbReference type="Pfam" id="PF00586">
    <property type="entry name" value="AIRS"/>
    <property type="match status" value="1"/>
</dbReference>
<evidence type="ECO:0000313" key="10">
    <source>
        <dbReference type="Proteomes" id="UP001530315"/>
    </source>
</evidence>
<dbReference type="Proteomes" id="UP001530315">
    <property type="component" value="Unassembled WGS sequence"/>
</dbReference>
<evidence type="ECO:0008006" key="11">
    <source>
        <dbReference type="Google" id="ProtNLM"/>
    </source>
</evidence>
<organism evidence="9 10">
    <name type="scientific">Stephanodiscus triporus</name>
    <dbReference type="NCBI Taxonomy" id="2934178"/>
    <lineage>
        <taxon>Eukaryota</taxon>
        <taxon>Sar</taxon>
        <taxon>Stramenopiles</taxon>
        <taxon>Ochrophyta</taxon>
        <taxon>Bacillariophyta</taxon>
        <taxon>Coscinodiscophyceae</taxon>
        <taxon>Thalassiosirophycidae</taxon>
        <taxon>Stephanodiscales</taxon>
        <taxon>Stephanodiscaceae</taxon>
        <taxon>Stephanodiscus</taxon>
    </lineage>
</organism>
<sequence>MSASDDGTAKKKRRTTTKGYRPSREESVGVGVGGWGGAGRSAPPPTSSSGDEDRDDLLGEDPNKKSDERRASSGRGSVRWDPCKVPQSQLQSMLMTLGLGDGNNIGTSGGRIALDCSVRTTRQGHVVISTTDFFFPLVDSPYLQGRIGAANVLSDLYAEGVGECDHVLMLLAACVGMSDDHRAICTREMVRGFNDACIEAGTVVTGGQTVLNPWPVIGGVATTICSEGEYVRSDGARVGDVVVLTKPLGTQVAVNVHEWRRRATTEEEAGSSSSSSLSFGASRWNELTRRGILTTSDAEDMMHAACRSMSRLNRNAGSIMVRHNAHAGTDVTGFGVLGHAQNLMDNQREVVGMEIHSLPCIAKTARVDGSGVFDFRLTRGYSAETSGGLMICMSEDDAVSYCEELEALDGAPSWIIGRVVADPERKARITEDVEIIEVDYE</sequence>
<evidence type="ECO:0000256" key="3">
    <source>
        <dbReference type="ARBA" id="ARBA00022777"/>
    </source>
</evidence>
<evidence type="ECO:0000256" key="2">
    <source>
        <dbReference type="ARBA" id="ARBA00022741"/>
    </source>
</evidence>
<evidence type="ECO:0000256" key="6">
    <source>
        <dbReference type="SAM" id="MobiDB-lite"/>
    </source>
</evidence>
<reference evidence="9 10" key="1">
    <citation type="submission" date="2024-10" db="EMBL/GenBank/DDBJ databases">
        <title>Updated reference genomes for cyclostephanoid diatoms.</title>
        <authorList>
            <person name="Roberts W.R."/>
            <person name="Alverson A.J."/>
        </authorList>
    </citation>
    <scope>NUCLEOTIDE SEQUENCE [LARGE SCALE GENOMIC DNA]</scope>
    <source>
        <strain evidence="9 10">AJA276-08</strain>
    </source>
</reference>
<evidence type="ECO:0000313" key="9">
    <source>
        <dbReference type="EMBL" id="KAL3770415.1"/>
    </source>
</evidence>
<dbReference type="SUPFAM" id="SSF56042">
    <property type="entry name" value="PurM C-terminal domain-like"/>
    <property type="match status" value="1"/>
</dbReference>
<dbReference type="SUPFAM" id="SSF55326">
    <property type="entry name" value="PurM N-terminal domain-like"/>
    <property type="match status" value="1"/>
</dbReference>
<keyword evidence="4" id="KW-0067">ATP-binding</keyword>
<dbReference type="InterPro" id="IPR016188">
    <property type="entry name" value="PurM-like_N"/>
</dbReference>
<evidence type="ECO:0000256" key="5">
    <source>
        <dbReference type="ARBA" id="ARBA00023266"/>
    </source>
</evidence>
<dbReference type="PANTHER" id="PTHR10256">
    <property type="entry name" value="SELENIDE, WATER DIKINASE"/>
    <property type="match status" value="1"/>
</dbReference>
<keyword evidence="1" id="KW-0808">Transferase</keyword>
<evidence type="ECO:0000259" key="8">
    <source>
        <dbReference type="Pfam" id="PF02769"/>
    </source>
</evidence>
<feature type="compositionally biased region" description="Acidic residues" evidence="6">
    <location>
        <begin position="50"/>
        <end position="59"/>
    </location>
</feature>
<dbReference type="AlphaFoldDB" id="A0ABD3NCI7"/>
<comment type="caution">
    <text evidence="9">The sequence shown here is derived from an EMBL/GenBank/DDBJ whole genome shotgun (WGS) entry which is preliminary data.</text>
</comment>
<dbReference type="PANTHER" id="PTHR10256:SF0">
    <property type="entry name" value="INACTIVE SELENIDE, WATER DIKINASE-LIKE PROTEIN-RELATED"/>
    <property type="match status" value="1"/>
</dbReference>
<name>A0ABD3NCI7_9STRA</name>
<dbReference type="EMBL" id="JALLAZ020001630">
    <property type="protein sequence ID" value="KAL3770415.1"/>
    <property type="molecule type" value="Genomic_DNA"/>
</dbReference>
<evidence type="ECO:0000256" key="4">
    <source>
        <dbReference type="ARBA" id="ARBA00022840"/>
    </source>
</evidence>
<keyword evidence="10" id="KW-1185">Reference proteome</keyword>
<dbReference type="GO" id="GO:0016301">
    <property type="term" value="F:kinase activity"/>
    <property type="evidence" value="ECO:0007669"/>
    <property type="project" value="UniProtKB-KW"/>
</dbReference>
<dbReference type="InterPro" id="IPR036921">
    <property type="entry name" value="PurM-like_N_sf"/>
</dbReference>
<protein>
    <recommendedName>
        <fullName evidence="11">Selenide, water dikinase</fullName>
    </recommendedName>
</protein>
<feature type="compositionally biased region" description="Basic and acidic residues" evidence="6">
    <location>
        <begin position="61"/>
        <end position="71"/>
    </location>
</feature>
<evidence type="ECO:0000256" key="1">
    <source>
        <dbReference type="ARBA" id="ARBA00022679"/>
    </source>
</evidence>
<feature type="region of interest" description="Disordered" evidence="6">
    <location>
        <begin position="1"/>
        <end position="83"/>
    </location>
</feature>
<dbReference type="InterPro" id="IPR004536">
    <property type="entry name" value="SPS/SelD"/>
</dbReference>